<dbReference type="Pfam" id="PF15055">
    <property type="entry name" value="DMAC1_Dmo2"/>
    <property type="match status" value="1"/>
</dbReference>
<keyword evidence="3" id="KW-1185">Reference proteome</keyword>
<dbReference type="InterPro" id="IPR028036">
    <property type="entry name" value="DMAC1-like_dom"/>
</dbReference>
<evidence type="ECO:0000313" key="2">
    <source>
        <dbReference type="EMBL" id="RUS25178.1"/>
    </source>
</evidence>
<dbReference type="EMBL" id="RBNJ01013717">
    <property type="protein sequence ID" value="RUS25178.1"/>
    <property type="molecule type" value="Genomic_DNA"/>
</dbReference>
<proteinExistence type="predicted"/>
<organism evidence="2 3">
    <name type="scientific">Jimgerdemannia flammicorona</name>
    <dbReference type="NCBI Taxonomy" id="994334"/>
    <lineage>
        <taxon>Eukaryota</taxon>
        <taxon>Fungi</taxon>
        <taxon>Fungi incertae sedis</taxon>
        <taxon>Mucoromycota</taxon>
        <taxon>Mucoromycotina</taxon>
        <taxon>Endogonomycetes</taxon>
        <taxon>Endogonales</taxon>
        <taxon>Endogonaceae</taxon>
        <taxon>Jimgerdemannia</taxon>
    </lineage>
</organism>
<accession>A0A433Q5X8</accession>
<evidence type="ECO:0000259" key="1">
    <source>
        <dbReference type="Pfam" id="PF15055"/>
    </source>
</evidence>
<dbReference type="Proteomes" id="UP000274822">
    <property type="component" value="Unassembled WGS sequence"/>
</dbReference>
<dbReference type="AlphaFoldDB" id="A0A433Q5X8"/>
<name>A0A433Q5X8_9FUNG</name>
<protein>
    <recommendedName>
        <fullName evidence="1">Distal membrane-arm assembly complex protein 1-like domain-containing protein</fullName>
    </recommendedName>
</protein>
<gene>
    <name evidence="2" type="ORF">BC938DRAFT_472522</name>
</gene>
<evidence type="ECO:0000313" key="3">
    <source>
        <dbReference type="Proteomes" id="UP000274822"/>
    </source>
</evidence>
<reference evidence="2 3" key="1">
    <citation type="journal article" date="2018" name="New Phytol.">
        <title>Phylogenomics of Endogonaceae and evolution of mycorrhizas within Mucoromycota.</title>
        <authorList>
            <person name="Chang Y."/>
            <person name="Desiro A."/>
            <person name="Na H."/>
            <person name="Sandor L."/>
            <person name="Lipzen A."/>
            <person name="Clum A."/>
            <person name="Barry K."/>
            <person name="Grigoriev I.V."/>
            <person name="Martin F.M."/>
            <person name="Stajich J.E."/>
            <person name="Smith M.E."/>
            <person name="Bonito G."/>
            <person name="Spatafora J.W."/>
        </authorList>
    </citation>
    <scope>NUCLEOTIDE SEQUENCE [LARGE SCALE GENOMIC DNA]</scope>
    <source>
        <strain evidence="2 3">AD002</strain>
    </source>
</reference>
<sequence length="99" mass="10192">MSSPSTPASPQPRPAAKYQDCLPCKVVGATTFGALGGYALYEARRLGRAGGRGGTAVTLGVVGVGGFHIRERLPVVDLTATSYGEVVGKTIRIPIHAIV</sequence>
<feature type="domain" description="Distal membrane-arm assembly complex protein 1-like" evidence="1">
    <location>
        <begin position="20"/>
        <end position="63"/>
    </location>
</feature>
<comment type="caution">
    <text evidence="2">The sequence shown here is derived from an EMBL/GenBank/DDBJ whole genome shotgun (WGS) entry which is preliminary data.</text>
</comment>